<dbReference type="HOGENOM" id="CLU_312477_0_0_1"/>
<feature type="compositionally biased region" description="Polar residues" evidence="5">
    <location>
        <begin position="910"/>
        <end position="919"/>
    </location>
</feature>
<protein>
    <recommendedName>
        <fullName evidence="6">SWIM-type domain-containing protein</fullName>
    </recommendedName>
</protein>
<accession>G7KBT5</accession>
<keyword evidence="9" id="KW-1185">Reference proteome</keyword>
<dbReference type="eggNOG" id="ENOG502QU1T">
    <property type="taxonomic scope" value="Eukaryota"/>
</dbReference>
<feature type="compositionally biased region" description="Basic and acidic residues" evidence="5">
    <location>
        <begin position="741"/>
        <end position="752"/>
    </location>
</feature>
<keyword evidence="2 4" id="KW-0863">Zinc-finger</keyword>
<feature type="compositionally biased region" description="Acidic residues" evidence="5">
    <location>
        <begin position="433"/>
        <end position="450"/>
    </location>
</feature>
<evidence type="ECO:0000256" key="4">
    <source>
        <dbReference type="PROSITE-ProRule" id="PRU00325"/>
    </source>
</evidence>
<evidence type="ECO:0000256" key="5">
    <source>
        <dbReference type="SAM" id="MobiDB-lite"/>
    </source>
</evidence>
<dbReference type="SMART" id="SM00575">
    <property type="entry name" value="ZnF_PMZ"/>
    <property type="match status" value="1"/>
</dbReference>
<gene>
    <name evidence="7" type="ordered locus">MTR_5g081480</name>
</gene>
<feature type="compositionally biased region" description="Polar residues" evidence="5">
    <location>
        <begin position="861"/>
        <end position="896"/>
    </location>
</feature>
<dbReference type="PANTHER" id="PTHR31973:SF198">
    <property type="entry name" value="TRANSCRIPTION FACTOR INTERACTOR AND REGULATOR CCHC(ZN) FAMILY"/>
    <property type="match status" value="1"/>
</dbReference>
<dbReference type="PANTHER" id="PTHR31973">
    <property type="entry name" value="POLYPROTEIN, PUTATIVE-RELATED"/>
    <property type="match status" value="1"/>
</dbReference>
<dbReference type="InterPro" id="IPR006564">
    <property type="entry name" value="Znf_PMZ"/>
</dbReference>
<keyword evidence="3" id="KW-0862">Zinc</keyword>
<reference evidence="7 9" key="2">
    <citation type="journal article" date="2014" name="BMC Genomics">
        <title>An improved genome release (version Mt4.0) for the model legume Medicago truncatula.</title>
        <authorList>
            <person name="Tang H."/>
            <person name="Krishnakumar V."/>
            <person name="Bidwell S."/>
            <person name="Rosen B."/>
            <person name="Chan A."/>
            <person name="Zhou S."/>
            <person name="Gentzbittel L."/>
            <person name="Childs K.L."/>
            <person name="Yandell M."/>
            <person name="Gundlach H."/>
            <person name="Mayer K.F."/>
            <person name="Schwartz D.C."/>
            <person name="Town C.D."/>
        </authorList>
    </citation>
    <scope>GENOME REANNOTATION</scope>
    <source>
        <strain evidence="8 9">cv. Jemalong A17</strain>
    </source>
</reference>
<dbReference type="OMA" id="ADWINEP"/>
<feature type="compositionally biased region" description="Low complexity" evidence="5">
    <location>
        <begin position="803"/>
        <end position="816"/>
    </location>
</feature>
<dbReference type="Proteomes" id="UP000002051">
    <property type="component" value="Chromosome 5"/>
</dbReference>
<organism evidence="7 9">
    <name type="scientific">Medicago truncatula</name>
    <name type="common">Barrel medic</name>
    <name type="synonym">Medicago tribuloides</name>
    <dbReference type="NCBI Taxonomy" id="3880"/>
    <lineage>
        <taxon>Eukaryota</taxon>
        <taxon>Viridiplantae</taxon>
        <taxon>Streptophyta</taxon>
        <taxon>Embryophyta</taxon>
        <taxon>Tracheophyta</taxon>
        <taxon>Spermatophyta</taxon>
        <taxon>Magnoliopsida</taxon>
        <taxon>eudicotyledons</taxon>
        <taxon>Gunneridae</taxon>
        <taxon>Pentapetalae</taxon>
        <taxon>rosids</taxon>
        <taxon>fabids</taxon>
        <taxon>Fabales</taxon>
        <taxon>Fabaceae</taxon>
        <taxon>Papilionoideae</taxon>
        <taxon>50 kb inversion clade</taxon>
        <taxon>NPAAA clade</taxon>
        <taxon>Hologalegina</taxon>
        <taxon>IRL clade</taxon>
        <taxon>Trifolieae</taxon>
        <taxon>Medicago</taxon>
    </lineage>
</organism>
<proteinExistence type="predicted"/>
<evidence type="ECO:0000256" key="3">
    <source>
        <dbReference type="ARBA" id="ARBA00022833"/>
    </source>
</evidence>
<dbReference type="EMBL" id="CM001221">
    <property type="protein sequence ID" value="AES99491.1"/>
    <property type="molecule type" value="Genomic_DNA"/>
</dbReference>
<evidence type="ECO:0000313" key="8">
    <source>
        <dbReference type="EnsemblPlants" id="AES99491"/>
    </source>
</evidence>
<dbReference type="InterPro" id="IPR007527">
    <property type="entry name" value="Znf_SWIM"/>
</dbReference>
<evidence type="ECO:0000259" key="6">
    <source>
        <dbReference type="PROSITE" id="PS50966"/>
    </source>
</evidence>
<name>G7KBT5_MEDTR</name>
<evidence type="ECO:0000313" key="7">
    <source>
        <dbReference type="EMBL" id="AES99491.1"/>
    </source>
</evidence>
<dbReference type="GO" id="GO:0008270">
    <property type="term" value="F:zinc ion binding"/>
    <property type="evidence" value="ECO:0007669"/>
    <property type="project" value="UniProtKB-KW"/>
</dbReference>
<feature type="compositionally biased region" description="Basic and acidic residues" evidence="5">
    <location>
        <begin position="276"/>
        <end position="286"/>
    </location>
</feature>
<sequence length="939" mass="104694">MAGSDEEFDSNDELEGRFVLVLHHGGFFDDFHHAGYIGVETALKCEPDYWSYFSILSTIKRLGYPMVRSLWYHDPNLVDDLIRLRNDNGCKRMMAIAEMYDRVHLFVEHTVGEQPQMVELNPLIEYPIQYPVHNEGVVVDLENDGVDVDVENEGVAVEMENDGGDGNEGFENAEGVNVGDDELDCGGDFENEVVTDEGPTVGVKSVNVGPTVGVESNDVGHTEVEESVDVGPAVLEEGLNNGPTVLNVAVNESGPSGVVNNFRPPIDEHEEYRDEYVDENGSKGDGNESEDSAIGVGFGDPEEEELCGDDGFGDAVGEETQQDDLFADWINEPFENIRNVEEVNEAVAVGGNEVVSETERVTDKDSAEAGQLKEKGKEASGSKPKKKRGRPPKKLQQQKVSEPVFDEDLIAEGVNNTEQGGPSGVVRDRGLSEDEEYDSEDLDSGCSSEDEDKGLGVKFPTFKAYCGKIPNEETWQLRKIQRLHKCSRGFKLKMLNFDWLGSKLHSRVRENQNLKLTTIMNRTVEKWGLEINLNKAYRARGKAIDVIDGSFREQYTRLYDYTHELLRSNVGSTVRVSTMPFQGNEEDVERLGAVLCPHFQRMYICFKACKDSFFQCRPVIGLDWMFCDYWRSTEFDFEVRHVSGTGYKNHVNLQRWVCDCRKWLLTALPCCHAISCMRNQDLNVYDFVPDIYKKDKYATCYSSVIYPANGQSLWKRTDYNDLQPPPIRKQPGRPKKKRNKEAHELVKDDTQMRRARWGMKCSRCKQSGHNKSTCKLPPPPTTEGSSNPASGEGSSTQPAQVNSQPQPSSQDAQPTQVTGTTHPPTQRVARRQPTTQRTQPTDQRNAASQPAQGAAVEGAQTHMNPATHTQRNVATQPSQRPATSQSNASNQRTQGAQADGGPRRKRKGKQQVSATQHEGSNAKKKKTSARVEGSASTQQ</sequence>
<feature type="compositionally biased region" description="Basic residues" evidence="5">
    <location>
        <begin position="383"/>
        <end position="393"/>
    </location>
</feature>
<dbReference type="PROSITE" id="PS50966">
    <property type="entry name" value="ZF_SWIM"/>
    <property type="match status" value="1"/>
</dbReference>
<reference evidence="8" key="3">
    <citation type="submission" date="2015-04" db="UniProtKB">
        <authorList>
            <consortium name="EnsemblPlants"/>
        </authorList>
    </citation>
    <scope>IDENTIFICATION</scope>
    <source>
        <strain evidence="8">cv. Jemalong A17</strain>
    </source>
</reference>
<dbReference type="Pfam" id="PF26130">
    <property type="entry name" value="PB1-like"/>
    <property type="match status" value="1"/>
</dbReference>
<feature type="region of interest" description="Disordered" evidence="5">
    <location>
        <begin position="354"/>
        <end position="450"/>
    </location>
</feature>
<feature type="region of interest" description="Disordered" evidence="5">
    <location>
        <begin position="717"/>
        <end position="939"/>
    </location>
</feature>
<evidence type="ECO:0000313" key="9">
    <source>
        <dbReference type="Proteomes" id="UP000002051"/>
    </source>
</evidence>
<reference evidence="7 9" key="1">
    <citation type="journal article" date="2011" name="Nature">
        <title>The Medicago genome provides insight into the evolution of rhizobial symbioses.</title>
        <authorList>
            <person name="Young N.D."/>
            <person name="Debelle F."/>
            <person name="Oldroyd G.E."/>
            <person name="Geurts R."/>
            <person name="Cannon S.B."/>
            <person name="Udvardi M.K."/>
            <person name="Benedito V.A."/>
            <person name="Mayer K.F."/>
            <person name="Gouzy J."/>
            <person name="Schoof H."/>
            <person name="Van de Peer Y."/>
            <person name="Proost S."/>
            <person name="Cook D.R."/>
            <person name="Meyers B.C."/>
            <person name="Spannagl M."/>
            <person name="Cheung F."/>
            <person name="De Mita S."/>
            <person name="Krishnakumar V."/>
            <person name="Gundlach H."/>
            <person name="Zhou S."/>
            <person name="Mudge J."/>
            <person name="Bharti A.K."/>
            <person name="Murray J.D."/>
            <person name="Naoumkina M.A."/>
            <person name="Rosen B."/>
            <person name="Silverstein K.A."/>
            <person name="Tang H."/>
            <person name="Rombauts S."/>
            <person name="Zhao P.X."/>
            <person name="Zhou P."/>
            <person name="Barbe V."/>
            <person name="Bardou P."/>
            <person name="Bechner M."/>
            <person name="Bellec A."/>
            <person name="Berger A."/>
            <person name="Berges H."/>
            <person name="Bidwell S."/>
            <person name="Bisseling T."/>
            <person name="Choisne N."/>
            <person name="Couloux A."/>
            <person name="Denny R."/>
            <person name="Deshpande S."/>
            <person name="Dai X."/>
            <person name="Doyle J.J."/>
            <person name="Dudez A.M."/>
            <person name="Farmer A.D."/>
            <person name="Fouteau S."/>
            <person name="Franken C."/>
            <person name="Gibelin C."/>
            <person name="Gish J."/>
            <person name="Goldstein S."/>
            <person name="Gonzalez A.J."/>
            <person name="Green P.J."/>
            <person name="Hallab A."/>
            <person name="Hartog M."/>
            <person name="Hua A."/>
            <person name="Humphray S.J."/>
            <person name="Jeong D.H."/>
            <person name="Jing Y."/>
            <person name="Jocker A."/>
            <person name="Kenton S.M."/>
            <person name="Kim D.J."/>
            <person name="Klee K."/>
            <person name="Lai H."/>
            <person name="Lang C."/>
            <person name="Lin S."/>
            <person name="Macmil S.L."/>
            <person name="Magdelenat G."/>
            <person name="Matthews L."/>
            <person name="McCorrison J."/>
            <person name="Monaghan E.L."/>
            <person name="Mun J.H."/>
            <person name="Najar F.Z."/>
            <person name="Nicholson C."/>
            <person name="Noirot C."/>
            <person name="O'Bleness M."/>
            <person name="Paule C.R."/>
            <person name="Poulain J."/>
            <person name="Prion F."/>
            <person name="Qin B."/>
            <person name="Qu C."/>
            <person name="Retzel E.F."/>
            <person name="Riddle C."/>
            <person name="Sallet E."/>
            <person name="Samain S."/>
            <person name="Samson N."/>
            <person name="Sanders I."/>
            <person name="Saurat O."/>
            <person name="Scarpelli C."/>
            <person name="Schiex T."/>
            <person name="Segurens B."/>
            <person name="Severin A.J."/>
            <person name="Sherrier D.J."/>
            <person name="Shi R."/>
            <person name="Sims S."/>
            <person name="Singer S.R."/>
            <person name="Sinharoy S."/>
            <person name="Sterck L."/>
            <person name="Viollet A."/>
            <person name="Wang B.B."/>
            <person name="Wang K."/>
            <person name="Wang M."/>
            <person name="Wang X."/>
            <person name="Warfsmann J."/>
            <person name="Weissenbach J."/>
            <person name="White D.D."/>
            <person name="White J.D."/>
            <person name="Wiley G.B."/>
            <person name="Wincker P."/>
            <person name="Xing Y."/>
            <person name="Yang L."/>
            <person name="Yao Z."/>
            <person name="Ying F."/>
            <person name="Zhai J."/>
            <person name="Zhou L."/>
            <person name="Zuber A."/>
            <person name="Denarie J."/>
            <person name="Dixon R.A."/>
            <person name="May G.D."/>
            <person name="Schwartz D.C."/>
            <person name="Rogers J."/>
            <person name="Quetier F."/>
            <person name="Town C.D."/>
            <person name="Roe B.A."/>
        </authorList>
    </citation>
    <scope>NUCLEOTIDE SEQUENCE [LARGE SCALE GENOMIC DNA]</scope>
    <source>
        <strain evidence="7">A17</strain>
        <strain evidence="8 9">cv. Jemalong A17</strain>
    </source>
</reference>
<evidence type="ECO:0000256" key="2">
    <source>
        <dbReference type="ARBA" id="ARBA00022771"/>
    </source>
</evidence>
<feature type="compositionally biased region" description="Low complexity" evidence="5">
    <location>
        <begin position="823"/>
        <end position="844"/>
    </location>
</feature>
<feature type="compositionally biased region" description="Basic residues" evidence="5">
    <location>
        <begin position="730"/>
        <end position="740"/>
    </location>
</feature>
<evidence type="ECO:0000256" key="1">
    <source>
        <dbReference type="ARBA" id="ARBA00022723"/>
    </source>
</evidence>
<feature type="compositionally biased region" description="Basic and acidic residues" evidence="5">
    <location>
        <begin position="357"/>
        <end position="380"/>
    </location>
</feature>
<feature type="compositionally biased region" description="Basic residues" evidence="5">
    <location>
        <begin position="753"/>
        <end position="768"/>
    </location>
</feature>
<keyword evidence="1" id="KW-0479">Metal-binding</keyword>
<dbReference type="AlphaFoldDB" id="G7KBT5"/>
<dbReference type="InterPro" id="IPR058594">
    <property type="entry name" value="PB1-like_dom_pln"/>
</dbReference>
<feature type="compositionally biased region" description="Polar residues" evidence="5">
    <location>
        <begin position="782"/>
        <end position="802"/>
    </location>
</feature>
<dbReference type="EnsemblPlants" id="AES99491">
    <property type="protein sequence ID" value="AES99491"/>
    <property type="gene ID" value="MTR_5g081480"/>
</dbReference>
<feature type="region of interest" description="Disordered" evidence="5">
    <location>
        <begin position="276"/>
        <end position="304"/>
    </location>
</feature>
<feature type="domain" description="SWIM-type" evidence="6">
    <location>
        <begin position="647"/>
        <end position="681"/>
    </location>
</feature>
<dbReference type="PaxDb" id="3880-AES99491"/>